<organism evidence="2 3">
    <name type="scientific">Candidatus Endobugula sertula</name>
    <name type="common">Bugula neritina bacterial symbiont</name>
    <dbReference type="NCBI Taxonomy" id="62101"/>
    <lineage>
        <taxon>Bacteria</taxon>
        <taxon>Pseudomonadati</taxon>
        <taxon>Pseudomonadota</taxon>
        <taxon>Gammaproteobacteria</taxon>
        <taxon>Cellvibrionales</taxon>
        <taxon>Cellvibrionaceae</taxon>
        <taxon>Candidatus Endobugula</taxon>
    </lineage>
</organism>
<dbReference type="EMBL" id="MDLC01000048">
    <property type="protein sequence ID" value="ODS22884.1"/>
    <property type="molecule type" value="Genomic_DNA"/>
</dbReference>
<feature type="compositionally biased region" description="Low complexity" evidence="1">
    <location>
        <begin position="36"/>
        <end position="59"/>
    </location>
</feature>
<evidence type="ECO:0000256" key="1">
    <source>
        <dbReference type="SAM" id="MobiDB-lite"/>
    </source>
</evidence>
<dbReference type="Gene3D" id="2.120.10.80">
    <property type="entry name" value="Kelch-type beta propeller"/>
    <property type="match status" value="1"/>
</dbReference>
<reference evidence="2 3" key="1">
    <citation type="journal article" date="2016" name="Appl. Environ. Microbiol.">
        <title>Lack of Overt Genome Reduction in the Bryostatin-Producing Bryozoan Symbiont "Candidatus Endobugula sertula".</title>
        <authorList>
            <person name="Miller I.J."/>
            <person name="Vanee N."/>
            <person name="Fong S.S."/>
            <person name="Lim-Fong G.E."/>
            <person name="Kwan J.C."/>
        </authorList>
    </citation>
    <scope>NUCLEOTIDE SEQUENCE [LARGE SCALE GENOMIC DNA]</scope>
    <source>
        <strain evidence="2">AB1-4</strain>
    </source>
</reference>
<dbReference type="SUPFAM" id="SSF117281">
    <property type="entry name" value="Kelch motif"/>
    <property type="match status" value="1"/>
</dbReference>
<dbReference type="Proteomes" id="UP000242502">
    <property type="component" value="Unassembled WGS sequence"/>
</dbReference>
<proteinExistence type="predicted"/>
<feature type="region of interest" description="Disordered" evidence="1">
    <location>
        <begin position="33"/>
        <end position="59"/>
    </location>
</feature>
<accession>A0A1D2QMV7</accession>
<dbReference type="STRING" id="62101.AB835_11845"/>
<evidence type="ECO:0000313" key="2">
    <source>
        <dbReference type="EMBL" id="ODS22884.1"/>
    </source>
</evidence>
<dbReference type="InterPro" id="IPR015915">
    <property type="entry name" value="Kelch-typ_b-propeller"/>
</dbReference>
<comment type="caution">
    <text evidence="2">The sequence shown here is derived from an EMBL/GenBank/DDBJ whole genome shotgun (WGS) entry which is preliminary data.</text>
</comment>
<dbReference type="AlphaFoldDB" id="A0A1D2QMV7"/>
<name>A0A1D2QMV7_9GAMM</name>
<protein>
    <submittedName>
        <fullName evidence="2">Uncharacterized protein</fullName>
    </submittedName>
</protein>
<sequence>MTWHLGQHLNFFRNTVFVLLLALIAGCGGGSGGSGTATDPSGSGSSNGQENGSGSGSEQTNKLTLINSFSLPYGYESGNILLDQNRVILAGGMRGWPTGAQHNGHLAFTDKIYVIDLDTNSQMDFSIYAENGHGFGSQVGQGIGNDAIIRKLTDNRYLIYGGYQYVVSTFILDLSTNAIETYPTSTVEITDTDHGGNNRTPFYANIQASAVLDNGGYKFFGFNNGLYGLGTILSFDTNSLSYQVLDTALAMPRSNIDAYTLPDGKILLVGGWDGTAEITPESATRRVELYDPATTNIERVADYPEPKSGGQHRTATFPKNDDAICVGNYTYTLASKSWTSGCEISSTNNEQEYVQPTPLPENSTTSATLLGQASNGKVVFVERGYQGTTSPFSDDCNCNPYTEGVKVHVYSVEQ</sequence>
<gene>
    <name evidence="2" type="ORF">AB835_11845</name>
</gene>
<evidence type="ECO:0000313" key="3">
    <source>
        <dbReference type="Proteomes" id="UP000242502"/>
    </source>
</evidence>